<evidence type="ECO:0000313" key="1">
    <source>
        <dbReference type="EMBL" id="KAF7839390.1"/>
    </source>
</evidence>
<dbReference type="EMBL" id="JAAIUW010000003">
    <property type="protein sequence ID" value="KAF7839390.1"/>
    <property type="molecule type" value="Genomic_DNA"/>
</dbReference>
<comment type="caution">
    <text evidence="1">The sequence shown here is derived from an EMBL/GenBank/DDBJ whole genome shotgun (WGS) entry which is preliminary data.</text>
</comment>
<name>A0A834X7H2_9FABA</name>
<dbReference type="Proteomes" id="UP000634136">
    <property type="component" value="Unassembled WGS sequence"/>
</dbReference>
<accession>A0A834X7H2</accession>
<proteinExistence type="predicted"/>
<keyword evidence="2" id="KW-1185">Reference proteome</keyword>
<gene>
    <name evidence="1" type="ORF">G2W53_007872</name>
</gene>
<protein>
    <submittedName>
        <fullName evidence="1">Uncharacterized protein</fullName>
    </submittedName>
</protein>
<evidence type="ECO:0000313" key="2">
    <source>
        <dbReference type="Proteomes" id="UP000634136"/>
    </source>
</evidence>
<reference evidence="1" key="1">
    <citation type="submission" date="2020-09" db="EMBL/GenBank/DDBJ databases">
        <title>Genome-Enabled Discovery of Anthraquinone Biosynthesis in Senna tora.</title>
        <authorList>
            <person name="Kang S.-H."/>
            <person name="Pandey R.P."/>
            <person name="Lee C.-M."/>
            <person name="Sim J.-S."/>
            <person name="Jeong J.-T."/>
            <person name="Choi B.-S."/>
            <person name="Jung M."/>
            <person name="Ginzburg D."/>
            <person name="Zhao K."/>
            <person name="Won S.Y."/>
            <person name="Oh T.-J."/>
            <person name="Yu Y."/>
            <person name="Kim N.-H."/>
            <person name="Lee O.R."/>
            <person name="Lee T.-H."/>
            <person name="Bashyal P."/>
            <person name="Kim T.-S."/>
            <person name="Lee W.-H."/>
            <person name="Kawkins C."/>
            <person name="Kim C.-K."/>
            <person name="Kim J.S."/>
            <person name="Ahn B.O."/>
            <person name="Rhee S.Y."/>
            <person name="Sohng J.K."/>
        </authorList>
    </citation>
    <scope>NUCLEOTIDE SEQUENCE</scope>
    <source>
        <tissue evidence="1">Leaf</tissue>
    </source>
</reference>
<dbReference type="AlphaFoldDB" id="A0A834X7H2"/>
<sequence length="71" mass="8055">MRVGYLSQRMDGGWPENGLKLNDEGENSERKTKIVESNRYVPGQGYRPWVGYVMVYDLAGCQVGHADHEIP</sequence>
<organism evidence="1 2">
    <name type="scientific">Senna tora</name>
    <dbReference type="NCBI Taxonomy" id="362788"/>
    <lineage>
        <taxon>Eukaryota</taxon>
        <taxon>Viridiplantae</taxon>
        <taxon>Streptophyta</taxon>
        <taxon>Embryophyta</taxon>
        <taxon>Tracheophyta</taxon>
        <taxon>Spermatophyta</taxon>
        <taxon>Magnoliopsida</taxon>
        <taxon>eudicotyledons</taxon>
        <taxon>Gunneridae</taxon>
        <taxon>Pentapetalae</taxon>
        <taxon>rosids</taxon>
        <taxon>fabids</taxon>
        <taxon>Fabales</taxon>
        <taxon>Fabaceae</taxon>
        <taxon>Caesalpinioideae</taxon>
        <taxon>Cassia clade</taxon>
        <taxon>Senna</taxon>
    </lineage>
</organism>